<accession>A0A4R3RBP1</accession>
<reference evidence="1 2" key="1">
    <citation type="submission" date="2019-03" db="EMBL/GenBank/DDBJ databases">
        <title>Genomic Encyclopedia of Type Strains, Phase IV (KMG-V): Genome sequencing to study the core and pangenomes of soil and plant-associated prokaryotes.</title>
        <authorList>
            <person name="Whitman W."/>
        </authorList>
    </citation>
    <scope>NUCLEOTIDE SEQUENCE [LARGE SCALE GENOMIC DNA]</scope>
    <source>
        <strain evidence="1 2">IE4868</strain>
    </source>
</reference>
<dbReference type="Proteomes" id="UP000295507">
    <property type="component" value="Unassembled WGS sequence"/>
</dbReference>
<sequence length="40" mass="4656">MRQERTVQASVFDLFAEHEIGRELKAMSQWLMSIAICSGW</sequence>
<gene>
    <name evidence="1" type="ORF">EV129_1274</name>
</gene>
<protein>
    <submittedName>
        <fullName evidence="1">Uncharacterized protein</fullName>
    </submittedName>
</protein>
<dbReference type="AlphaFoldDB" id="A0A4R3RBP1"/>
<dbReference type="EMBL" id="SMBK01000027">
    <property type="protein sequence ID" value="TCU31449.1"/>
    <property type="molecule type" value="Genomic_DNA"/>
</dbReference>
<evidence type="ECO:0000313" key="1">
    <source>
        <dbReference type="EMBL" id="TCU31449.1"/>
    </source>
</evidence>
<evidence type="ECO:0000313" key="2">
    <source>
        <dbReference type="Proteomes" id="UP000295507"/>
    </source>
</evidence>
<comment type="caution">
    <text evidence="1">The sequence shown here is derived from an EMBL/GenBank/DDBJ whole genome shotgun (WGS) entry which is preliminary data.</text>
</comment>
<organism evidence="1 2">
    <name type="scientific">Rhizobium azibense</name>
    <dbReference type="NCBI Taxonomy" id="1136135"/>
    <lineage>
        <taxon>Bacteria</taxon>
        <taxon>Pseudomonadati</taxon>
        <taxon>Pseudomonadota</taxon>
        <taxon>Alphaproteobacteria</taxon>
        <taxon>Hyphomicrobiales</taxon>
        <taxon>Rhizobiaceae</taxon>
        <taxon>Rhizobium/Agrobacterium group</taxon>
        <taxon>Rhizobium</taxon>
    </lineage>
</organism>
<name>A0A4R3RBP1_9HYPH</name>
<proteinExistence type="predicted"/>